<protein>
    <recommendedName>
        <fullName evidence="9">Methylenetetrahydrofolate reductase</fullName>
    </recommendedName>
</protein>
<dbReference type="GO" id="GO:0106312">
    <property type="term" value="F:methylenetetrahydrofolate reductase (NADH) activity"/>
    <property type="evidence" value="ECO:0007669"/>
    <property type="project" value="UniProtKB-EC"/>
</dbReference>
<dbReference type="GO" id="GO:0035999">
    <property type="term" value="P:tetrahydrofolate interconversion"/>
    <property type="evidence" value="ECO:0007669"/>
    <property type="project" value="UniProtKB-UniPathway"/>
</dbReference>
<evidence type="ECO:0000256" key="8">
    <source>
        <dbReference type="ARBA" id="ARBA00048628"/>
    </source>
</evidence>
<sequence length="310" mass="34430">MSDFKSESNLEKVLKAGHFAFTGECGPPKGANVEHLKEKISFLKGNVDAVNITDNQTAVVRMSSCAASAILIKEGVEPNFQMVCRDRNRLAIMSDILGAYSLGIRNMLCLSGDHQRFGNHPEAKNVYDIDSMQLIALVKKMRDEGKFMNGEDIDVPPRLFIGAASNPFAEPFEFRVHRLAKKINAGADFIQTQCIYNMDKFREFMKRAVDMGLTERCYILAGVTPMKSVGMARYMADSVPGMDVPDQLINRLKGAAKGKVAEEGVKFALEQIAEFREMKGVAGVHLMAIEWEHKVPEIAERAGMLPRPKV</sequence>
<comment type="pathway">
    <text evidence="2 9">One-carbon metabolism; tetrahydrofolate interconversion.</text>
</comment>
<dbReference type="InterPro" id="IPR029041">
    <property type="entry name" value="FAD-linked_oxidoreductase-like"/>
</dbReference>
<evidence type="ECO:0000256" key="3">
    <source>
        <dbReference type="ARBA" id="ARBA00006743"/>
    </source>
</evidence>
<reference evidence="10" key="1">
    <citation type="submission" date="2018-01" db="EMBL/GenBank/DDBJ databases">
        <authorList>
            <person name="Regsiter A."/>
            <person name="William W."/>
        </authorList>
    </citation>
    <scope>NUCLEOTIDE SEQUENCE</scope>
    <source>
        <strain evidence="10">TRIP AH-1</strain>
    </source>
</reference>
<dbReference type="PANTHER" id="PTHR45754">
    <property type="entry name" value="METHYLENETETRAHYDROFOLATE REDUCTASE"/>
    <property type="match status" value="1"/>
</dbReference>
<dbReference type="EMBL" id="OJIN01000195">
    <property type="protein sequence ID" value="SPD75325.1"/>
    <property type="molecule type" value="Genomic_DNA"/>
</dbReference>
<dbReference type="PANTHER" id="PTHR45754:SF3">
    <property type="entry name" value="METHYLENETETRAHYDROFOLATE REDUCTASE (NADPH)"/>
    <property type="match status" value="1"/>
</dbReference>
<proteinExistence type="inferred from homology"/>
<gene>
    <name evidence="10" type="ORF">PITCH_A520030</name>
</gene>
<keyword evidence="5 9" id="KW-0274">FAD</keyword>
<dbReference type="Pfam" id="PF02219">
    <property type="entry name" value="MTHFR"/>
    <property type="match status" value="1"/>
</dbReference>
<evidence type="ECO:0000256" key="1">
    <source>
        <dbReference type="ARBA" id="ARBA00001974"/>
    </source>
</evidence>
<comment type="similarity">
    <text evidence="3 9">Belongs to the methylenetetrahydrofolate reductase family.</text>
</comment>
<dbReference type="AlphaFoldDB" id="A0A445N0R7"/>
<comment type="pathway">
    <text evidence="7">Amino-acid biosynthesis; L-methionine biosynthesis via de novo pathway.</text>
</comment>
<evidence type="ECO:0000256" key="2">
    <source>
        <dbReference type="ARBA" id="ARBA00004777"/>
    </source>
</evidence>
<dbReference type="SUPFAM" id="SSF51730">
    <property type="entry name" value="FAD-linked oxidoreductase"/>
    <property type="match status" value="1"/>
</dbReference>
<dbReference type="CDD" id="cd00537">
    <property type="entry name" value="MTHFR"/>
    <property type="match status" value="1"/>
</dbReference>
<evidence type="ECO:0000256" key="4">
    <source>
        <dbReference type="ARBA" id="ARBA00022630"/>
    </source>
</evidence>
<evidence type="ECO:0000256" key="7">
    <source>
        <dbReference type="ARBA" id="ARBA00034478"/>
    </source>
</evidence>
<name>A0A445N0R7_9BACT</name>
<organism evidence="10">
    <name type="scientific">uncultured Desulfobacterium sp</name>
    <dbReference type="NCBI Taxonomy" id="201089"/>
    <lineage>
        <taxon>Bacteria</taxon>
        <taxon>Pseudomonadati</taxon>
        <taxon>Thermodesulfobacteriota</taxon>
        <taxon>Desulfobacteria</taxon>
        <taxon>Desulfobacterales</taxon>
        <taxon>Desulfobacteriaceae</taxon>
        <taxon>Desulfobacterium</taxon>
        <taxon>environmental samples</taxon>
    </lineage>
</organism>
<evidence type="ECO:0000256" key="6">
    <source>
        <dbReference type="ARBA" id="ARBA00023002"/>
    </source>
</evidence>
<evidence type="ECO:0000256" key="5">
    <source>
        <dbReference type="ARBA" id="ARBA00022827"/>
    </source>
</evidence>
<evidence type="ECO:0000256" key="9">
    <source>
        <dbReference type="RuleBase" id="RU003862"/>
    </source>
</evidence>
<dbReference type="InterPro" id="IPR003171">
    <property type="entry name" value="Mehydrof_redctse-like"/>
</dbReference>
<comment type="catalytic activity">
    <reaction evidence="8">
        <text>(6S)-5-methyl-5,6,7,8-tetrahydrofolate + NAD(+) = (6R)-5,10-methylene-5,6,7,8-tetrahydrofolate + NADH + H(+)</text>
        <dbReference type="Rhea" id="RHEA:19821"/>
        <dbReference type="ChEBI" id="CHEBI:15378"/>
        <dbReference type="ChEBI" id="CHEBI:15636"/>
        <dbReference type="ChEBI" id="CHEBI:18608"/>
        <dbReference type="ChEBI" id="CHEBI:57540"/>
        <dbReference type="ChEBI" id="CHEBI:57945"/>
        <dbReference type="EC" id="1.5.1.54"/>
    </reaction>
    <physiologicalReaction direction="right-to-left" evidence="8">
        <dbReference type="Rhea" id="RHEA:19823"/>
    </physiologicalReaction>
</comment>
<accession>A0A445N0R7</accession>
<dbReference type="GO" id="GO:0071949">
    <property type="term" value="F:FAD binding"/>
    <property type="evidence" value="ECO:0007669"/>
    <property type="project" value="TreeGrafter"/>
</dbReference>
<dbReference type="GO" id="GO:0005829">
    <property type="term" value="C:cytosol"/>
    <property type="evidence" value="ECO:0007669"/>
    <property type="project" value="TreeGrafter"/>
</dbReference>
<keyword evidence="4 9" id="KW-0285">Flavoprotein</keyword>
<keyword evidence="6 9" id="KW-0560">Oxidoreductase</keyword>
<dbReference type="UniPathway" id="UPA00193"/>
<dbReference type="GO" id="GO:0009086">
    <property type="term" value="P:methionine biosynthetic process"/>
    <property type="evidence" value="ECO:0007669"/>
    <property type="project" value="TreeGrafter"/>
</dbReference>
<evidence type="ECO:0000313" key="10">
    <source>
        <dbReference type="EMBL" id="SPD75325.1"/>
    </source>
</evidence>
<comment type="cofactor">
    <cofactor evidence="1 9">
        <name>FAD</name>
        <dbReference type="ChEBI" id="CHEBI:57692"/>
    </cofactor>
</comment>
<dbReference type="Gene3D" id="3.20.20.220">
    <property type="match status" value="1"/>
</dbReference>